<feature type="non-terminal residue" evidence="2">
    <location>
        <position position="189"/>
    </location>
</feature>
<feature type="compositionally biased region" description="Basic and acidic residues" evidence="1">
    <location>
        <begin position="157"/>
        <end position="189"/>
    </location>
</feature>
<reference evidence="2" key="1">
    <citation type="submission" date="2016-01" db="EMBL/GenBank/DDBJ databases">
        <title>Reference transcriptome for the parasite Schistocephalus solidus: insights into the molecular evolution of parasitism.</title>
        <authorList>
            <person name="Hebert F.O."/>
            <person name="Grambauer S."/>
            <person name="Barber I."/>
            <person name="Landry C.R."/>
            <person name="Aubin-Horth N."/>
        </authorList>
    </citation>
    <scope>NUCLEOTIDE SEQUENCE</scope>
</reference>
<dbReference type="EMBL" id="GEEE01015396">
    <property type="protein sequence ID" value="JAP47829.1"/>
    <property type="molecule type" value="Transcribed_RNA"/>
</dbReference>
<feature type="non-terminal residue" evidence="2">
    <location>
        <position position="1"/>
    </location>
</feature>
<evidence type="ECO:0000256" key="1">
    <source>
        <dbReference type="SAM" id="MobiDB-lite"/>
    </source>
</evidence>
<gene>
    <name evidence="2" type="ORF">TR132425</name>
</gene>
<dbReference type="AlphaFoldDB" id="A0A0X3P7J3"/>
<feature type="compositionally biased region" description="Basic and acidic residues" evidence="1">
    <location>
        <begin position="61"/>
        <end position="90"/>
    </location>
</feature>
<organism evidence="2">
    <name type="scientific">Schistocephalus solidus</name>
    <name type="common">Tapeworm</name>
    <dbReference type="NCBI Taxonomy" id="70667"/>
    <lineage>
        <taxon>Eukaryota</taxon>
        <taxon>Metazoa</taxon>
        <taxon>Spiralia</taxon>
        <taxon>Lophotrochozoa</taxon>
        <taxon>Platyhelminthes</taxon>
        <taxon>Cestoda</taxon>
        <taxon>Eucestoda</taxon>
        <taxon>Diphyllobothriidea</taxon>
        <taxon>Diphyllobothriidae</taxon>
        <taxon>Schistocephalus</taxon>
    </lineage>
</organism>
<evidence type="ECO:0000313" key="2">
    <source>
        <dbReference type="EMBL" id="JAP47829.1"/>
    </source>
</evidence>
<sequence length="189" mass="21369">PDSAAPLAPTPSLRAQGIPADWRRPYQRPTDSQSENQDRESQRGSWKPEISVEWPVSPTGRRSENERRNEGGPEARSSEGEQETRHDARESTTYSIPDSAAPLVPTPSLRAQGIPADWRRPYQRPTDSQSENQDRESQRGSWKPEISVEWPVSQTGRRSENERRNEGGPEARSSEGEQETRHDARESTT</sequence>
<proteinExistence type="predicted"/>
<protein>
    <submittedName>
        <fullName evidence="2">Uncharacterized protein</fullName>
    </submittedName>
</protein>
<feature type="region of interest" description="Disordered" evidence="1">
    <location>
        <begin position="1"/>
        <end position="189"/>
    </location>
</feature>
<name>A0A0X3P7J3_SCHSO</name>
<accession>A0A0X3P7J3</accession>